<dbReference type="GO" id="GO:0005737">
    <property type="term" value="C:cytoplasm"/>
    <property type="evidence" value="ECO:0007669"/>
    <property type="project" value="TreeGrafter"/>
</dbReference>
<evidence type="ECO:0000313" key="7">
    <source>
        <dbReference type="Proteomes" id="UP000271098"/>
    </source>
</evidence>
<dbReference type="PANTHER" id="PTHR46276">
    <property type="entry name" value="E3 UBIQUITIN-PROTEIN LIGASE UBR5"/>
    <property type="match status" value="1"/>
</dbReference>
<dbReference type="SMART" id="SM00396">
    <property type="entry name" value="ZnF_UBR1"/>
    <property type="match status" value="1"/>
</dbReference>
<protein>
    <submittedName>
        <fullName evidence="8">UBR-type domain-containing protein</fullName>
    </submittedName>
</protein>
<evidence type="ECO:0000256" key="4">
    <source>
        <dbReference type="SAM" id="MobiDB-lite"/>
    </source>
</evidence>
<dbReference type="Proteomes" id="UP000271098">
    <property type="component" value="Unassembled WGS sequence"/>
</dbReference>
<organism evidence="8">
    <name type="scientific">Gongylonema pulchrum</name>
    <dbReference type="NCBI Taxonomy" id="637853"/>
    <lineage>
        <taxon>Eukaryota</taxon>
        <taxon>Metazoa</taxon>
        <taxon>Ecdysozoa</taxon>
        <taxon>Nematoda</taxon>
        <taxon>Chromadorea</taxon>
        <taxon>Rhabditida</taxon>
        <taxon>Spirurina</taxon>
        <taxon>Spiruromorpha</taxon>
        <taxon>Spiruroidea</taxon>
        <taxon>Gongylonematidae</taxon>
        <taxon>Gongylonema</taxon>
    </lineage>
</organism>
<accession>A0A183DZH4</accession>
<dbReference type="InterPro" id="IPR003126">
    <property type="entry name" value="Znf_UBR"/>
</dbReference>
<name>A0A183DZH4_9BILA</name>
<dbReference type="GO" id="GO:0090263">
    <property type="term" value="P:positive regulation of canonical Wnt signaling pathway"/>
    <property type="evidence" value="ECO:0007669"/>
    <property type="project" value="TreeGrafter"/>
</dbReference>
<evidence type="ECO:0000256" key="1">
    <source>
        <dbReference type="ARBA" id="ARBA00022723"/>
    </source>
</evidence>
<sequence>MIFLKDIFECRTCGLVGTLCCCTECAYTCHRNHECRLKRTSPTAYCDCWEKCSCQALIVGNTLRRDNLVSVLLNDTDLINRTNSRQHLLLFLARTVGRQMTEQDNFQRRNPKKTSGTDAAPEHDLDPPRFARSAFARLLSDWRAVKSLVMLGVKGLQNDALIIEEVFHFNQQHGCSHLDKFVFVLLAKCSETDVCTFDFVIADSDHRRNSYGWWHWTSYGYIRYDAKVEVFFFPFWPNFA</sequence>
<keyword evidence="3" id="KW-0862">Zinc</keyword>
<dbReference type="GO" id="GO:0000209">
    <property type="term" value="P:protein polyubiquitination"/>
    <property type="evidence" value="ECO:0007669"/>
    <property type="project" value="TreeGrafter"/>
</dbReference>
<keyword evidence="1" id="KW-0479">Metal-binding</keyword>
<reference evidence="8" key="1">
    <citation type="submission" date="2016-06" db="UniProtKB">
        <authorList>
            <consortium name="WormBaseParasite"/>
        </authorList>
    </citation>
    <scope>IDENTIFICATION</scope>
</reference>
<reference evidence="6 7" key="2">
    <citation type="submission" date="2018-11" db="EMBL/GenBank/DDBJ databases">
        <authorList>
            <consortium name="Pathogen Informatics"/>
        </authorList>
    </citation>
    <scope>NUCLEOTIDE SEQUENCE [LARGE SCALE GENOMIC DNA]</scope>
</reference>
<dbReference type="WBParaSite" id="GPUH_0001413001-mRNA-1">
    <property type="protein sequence ID" value="GPUH_0001413001-mRNA-1"/>
    <property type="gene ID" value="GPUH_0001413001"/>
</dbReference>
<keyword evidence="2" id="KW-0863">Zinc-finger</keyword>
<evidence type="ECO:0000313" key="6">
    <source>
        <dbReference type="EMBL" id="VDN23586.1"/>
    </source>
</evidence>
<evidence type="ECO:0000313" key="8">
    <source>
        <dbReference type="WBParaSite" id="GPUH_0001413001-mRNA-1"/>
    </source>
</evidence>
<dbReference type="GO" id="GO:0034450">
    <property type="term" value="F:ubiquitin-ubiquitin ligase activity"/>
    <property type="evidence" value="ECO:0007669"/>
    <property type="project" value="TreeGrafter"/>
</dbReference>
<dbReference type="GO" id="GO:0008270">
    <property type="term" value="F:zinc ion binding"/>
    <property type="evidence" value="ECO:0007669"/>
    <property type="project" value="UniProtKB-KW"/>
</dbReference>
<dbReference type="PANTHER" id="PTHR46276:SF1">
    <property type="entry name" value="E3 UBIQUITIN-PROTEIN LIGASE UBR5"/>
    <property type="match status" value="1"/>
</dbReference>
<dbReference type="GO" id="GO:0005634">
    <property type="term" value="C:nucleus"/>
    <property type="evidence" value="ECO:0007669"/>
    <property type="project" value="TreeGrafter"/>
</dbReference>
<feature type="domain" description="UBR-type" evidence="5">
    <location>
        <begin position="4"/>
        <end position="58"/>
    </location>
</feature>
<evidence type="ECO:0000256" key="3">
    <source>
        <dbReference type="ARBA" id="ARBA00022833"/>
    </source>
</evidence>
<evidence type="ECO:0000256" key="2">
    <source>
        <dbReference type="ARBA" id="ARBA00022771"/>
    </source>
</evidence>
<keyword evidence="7" id="KW-1185">Reference proteome</keyword>
<proteinExistence type="predicted"/>
<evidence type="ECO:0000259" key="5">
    <source>
        <dbReference type="SMART" id="SM00396"/>
    </source>
</evidence>
<gene>
    <name evidence="6" type="ORF">GPUH_LOCUS14115</name>
</gene>
<dbReference type="AlphaFoldDB" id="A0A183DZH4"/>
<dbReference type="EMBL" id="UYRT01080903">
    <property type="protein sequence ID" value="VDN23586.1"/>
    <property type="molecule type" value="Genomic_DNA"/>
</dbReference>
<dbReference type="OrthoDB" id="5806595at2759"/>
<feature type="region of interest" description="Disordered" evidence="4">
    <location>
        <begin position="102"/>
        <end position="127"/>
    </location>
</feature>